<reference evidence="1 2" key="1">
    <citation type="submission" date="2024-07" db="EMBL/GenBank/DDBJ databases">
        <title>Section-level genome sequencing and comparative genomics of Aspergillus sections Usti and Cavernicolus.</title>
        <authorList>
            <consortium name="Lawrence Berkeley National Laboratory"/>
            <person name="Nybo J.L."/>
            <person name="Vesth T.C."/>
            <person name="Theobald S."/>
            <person name="Frisvad J.C."/>
            <person name="Larsen T.O."/>
            <person name="Kjaerboelling I."/>
            <person name="Rothschild-Mancinelli K."/>
            <person name="Lyhne E.K."/>
            <person name="Kogle M.E."/>
            <person name="Barry K."/>
            <person name="Clum A."/>
            <person name="Na H."/>
            <person name="Ledsgaard L."/>
            <person name="Lin J."/>
            <person name="Lipzen A."/>
            <person name="Kuo A."/>
            <person name="Riley R."/>
            <person name="Mondo S."/>
            <person name="Labutti K."/>
            <person name="Haridas S."/>
            <person name="Pangalinan J."/>
            <person name="Salamov A.A."/>
            <person name="Simmons B.A."/>
            <person name="Magnuson J.K."/>
            <person name="Chen J."/>
            <person name="Drula E."/>
            <person name="Henrissat B."/>
            <person name="Wiebenga A."/>
            <person name="Lubbers R.J."/>
            <person name="Gomes A.C."/>
            <person name="Makela M.R."/>
            <person name="Stajich J."/>
            <person name="Grigoriev I.V."/>
            <person name="Mortensen U.H."/>
            <person name="De Vries R.P."/>
            <person name="Baker S.E."/>
            <person name="Andersen M.R."/>
        </authorList>
    </citation>
    <scope>NUCLEOTIDE SEQUENCE [LARGE SCALE GENOMIC DNA]</scope>
    <source>
        <strain evidence="1 2">CBS 209.92</strain>
    </source>
</reference>
<evidence type="ECO:0000313" key="2">
    <source>
        <dbReference type="Proteomes" id="UP001610563"/>
    </source>
</evidence>
<accession>A0ABR4FHS9</accession>
<evidence type="ECO:0000313" key="1">
    <source>
        <dbReference type="EMBL" id="KAL2782791.1"/>
    </source>
</evidence>
<gene>
    <name evidence="1" type="ORF">BJX66DRAFT_161698</name>
</gene>
<comment type="caution">
    <text evidence="1">The sequence shown here is derived from an EMBL/GenBank/DDBJ whole genome shotgun (WGS) entry which is preliminary data.</text>
</comment>
<proteinExistence type="predicted"/>
<dbReference type="Proteomes" id="UP001610563">
    <property type="component" value="Unassembled WGS sequence"/>
</dbReference>
<name>A0ABR4FHS9_9EURO</name>
<protein>
    <submittedName>
        <fullName evidence="1">Uncharacterized protein</fullName>
    </submittedName>
</protein>
<dbReference type="EMBL" id="JBFTWV010000319">
    <property type="protein sequence ID" value="KAL2782791.1"/>
    <property type="molecule type" value="Genomic_DNA"/>
</dbReference>
<keyword evidence="2" id="KW-1185">Reference proteome</keyword>
<sequence>MESVAKDAQWFHGLGPPIDNPTYDATQTFYPPMFLTEWWWALKAWLYTPDRPTSPDPYQPNKWVDIVAGMLSSVKNDILDASSTLLRYNGVFTSWPDFEANTGSLYSMRFRTACHQAGLDHLDGDIVSYLGLSSDGILLEESDESPFSMLVISYNAASLGITLIIRDDGLVWPGRLVESPESGAARRHVTGYWDNIKELLEAVVHDSVVDHLLLLGDHAYDPGLIMVINDMIMANNNINSSILDRYHSKGVDMDLPVYTAARQAARTAWRMIERKCGGREDPATNNAHLELQVLSVNGFE</sequence>
<organism evidence="1 2">
    <name type="scientific">Aspergillus keveii</name>
    <dbReference type="NCBI Taxonomy" id="714993"/>
    <lineage>
        <taxon>Eukaryota</taxon>
        <taxon>Fungi</taxon>
        <taxon>Dikarya</taxon>
        <taxon>Ascomycota</taxon>
        <taxon>Pezizomycotina</taxon>
        <taxon>Eurotiomycetes</taxon>
        <taxon>Eurotiomycetidae</taxon>
        <taxon>Eurotiales</taxon>
        <taxon>Aspergillaceae</taxon>
        <taxon>Aspergillus</taxon>
        <taxon>Aspergillus subgen. Nidulantes</taxon>
    </lineage>
</organism>